<evidence type="ECO:0000259" key="2">
    <source>
        <dbReference type="Pfam" id="PF08787"/>
    </source>
</evidence>
<organism evidence="3 4">
    <name type="scientific">Winogradskyella immobilis</name>
    <dbReference type="NCBI Taxonomy" id="2816852"/>
    <lineage>
        <taxon>Bacteria</taxon>
        <taxon>Pseudomonadati</taxon>
        <taxon>Bacteroidota</taxon>
        <taxon>Flavobacteriia</taxon>
        <taxon>Flavobacteriales</taxon>
        <taxon>Flavobacteriaceae</taxon>
        <taxon>Winogradskyella</taxon>
    </lineage>
</organism>
<dbReference type="RefSeq" id="WP_227475820.1">
    <property type="nucleotide sequence ID" value="NZ_JAFMPT010000002.1"/>
</dbReference>
<evidence type="ECO:0000313" key="3">
    <source>
        <dbReference type="EMBL" id="MCC1483371.1"/>
    </source>
</evidence>
<gene>
    <name evidence="3" type="ORF">J1C55_02100</name>
</gene>
<protein>
    <submittedName>
        <fullName evidence="3">Polysaccharide lyase family 7 protein</fullName>
    </submittedName>
</protein>
<dbReference type="GO" id="GO:0016829">
    <property type="term" value="F:lyase activity"/>
    <property type="evidence" value="ECO:0007669"/>
    <property type="project" value="UniProtKB-KW"/>
</dbReference>
<dbReference type="Pfam" id="PF08787">
    <property type="entry name" value="Alginate_lyase2"/>
    <property type="match status" value="1"/>
</dbReference>
<feature type="domain" description="Alginate lyase 2" evidence="2">
    <location>
        <begin position="98"/>
        <end position="284"/>
    </location>
</feature>
<dbReference type="Proteomes" id="UP000778797">
    <property type="component" value="Unassembled WGS sequence"/>
</dbReference>
<reference evidence="4" key="2">
    <citation type="submission" date="2023-07" db="EMBL/GenBank/DDBJ databases">
        <title>Genome of Winogradskyella sp. E313.</title>
        <authorList>
            <person name="Zhou Y."/>
        </authorList>
    </citation>
    <scope>NUCLEOTIDE SEQUENCE [LARGE SCALE GENOMIC DNA]</scope>
    <source>
        <strain evidence="4">E313</strain>
    </source>
</reference>
<name>A0ABS8EKC5_9FLAO</name>
<comment type="caution">
    <text evidence="3">The sequence shown here is derived from an EMBL/GenBank/DDBJ whole genome shotgun (WGS) entry which is preliminary data.</text>
</comment>
<proteinExistence type="predicted"/>
<evidence type="ECO:0000313" key="4">
    <source>
        <dbReference type="Proteomes" id="UP000778797"/>
    </source>
</evidence>
<accession>A0ABS8EKC5</accession>
<feature type="region of interest" description="Disordered" evidence="1">
    <location>
        <begin position="27"/>
        <end position="51"/>
    </location>
</feature>
<reference evidence="4" key="1">
    <citation type="submission" date="2021-03" db="EMBL/GenBank/DDBJ databases">
        <title>Genome of Cognatishimia sp. F0-27.</title>
        <authorList>
            <person name="Ping X."/>
        </authorList>
    </citation>
    <scope>NUCLEOTIDE SEQUENCE [LARGE SCALE GENOMIC DNA]</scope>
    <source>
        <strain evidence="4">E313</strain>
    </source>
</reference>
<keyword evidence="4" id="KW-1185">Reference proteome</keyword>
<dbReference type="InterPro" id="IPR014895">
    <property type="entry name" value="Alginate_lyase_2"/>
</dbReference>
<dbReference type="EMBL" id="JAFMPT010000002">
    <property type="protein sequence ID" value="MCC1483371.1"/>
    <property type="molecule type" value="Genomic_DNA"/>
</dbReference>
<dbReference type="Gene3D" id="2.60.120.200">
    <property type="match status" value="1"/>
</dbReference>
<keyword evidence="3" id="KW-0456">Lyase</keyword>
<sequence length="290" mass="33195">MKLTHIIKYLIIFGVLFLTVENCSSEDRTSNEQSLEDDFDDNDEDTEPDNSEVLNSRFVFNENLVIEHSWNTGGCDSPPCDTDEDALVNVFENTLPNDPYFYMEDDLVELNLECQQEKGRRAEFKQISEGPLTSYSKMEFEAVYYDVPDDGFTIAQVHNRGGNSNKPFFRLELHDNKLETVIRKDPEVSSNQTTFNKVDYPFLNGVDYNQFPLKVILEKSGGYAHITVMQNNTIILDQSFQPDATTDWVNDTSISNGYYLKAGAYNAANTHTEHLILGYTTFKFETEDLN</sequence>
<evidence type="ECO:0000256" key="1">
    <source>
        <dbReference type="SAM" id="MobiDB-lite"/>
    </source>
</evidence>
<feature type="compositionally biased region" description="Acidic residues" evidence="1">
    <location>
        <begin position="34"/>
        <end position="50"/>
    </location>
</feature>